<gene>
    <name evidence="1" type="ORF">RHRU231_240003</name>
</gene>
<protein>
    <submittedName>
        <fullName evidence="1">Uncharacterized protein</fullName>
    </submittedName>
</protein>
<evidence type="ECO:0000313" key="1">
    <source>
        <dbReference type="EMBL" id="CDZ87403.1"/>
    </source>
</evidence>
<dbReference type="RefSeq" id="WP_210062989.1">
    <property type="nucleotide sequence ID" value="NZ_CP145319.1"/>
</dbReference>
<name>A0A098BF90_9NOCA</name>
<dbReference type="AlphaFoldDB" id="A0A098BF90"/>
<organism evidence="1 2">
    <name type="scientific">Rhodococcus ruber</name>
    <dbReference type="NCBI Taxonomy" id="1830"/>
    <lineage>
        <taxon>Bacteria</taxon>
        <taxon>Bacillati</taxon>
        <taxon>Actinomycetota</taxon>
        <taxon>Actinomycetes</taxon>
        <taxon>Mycobacteriales</taxon>
        <taxon>Nocardiaceae</taxon>
        <taxon>Rhodococcus</taxon>
    </lineage>
</organism>
<dbReference type="EMBL" id="CCSD01000033">
    <property type="protein sequence ID" value="CDZ87403.1"/>
    <property type="molecule type" value="Genomic_DNA"/>
</dbReference>
<evidence type="ECO:0000313" key="2">
    <source>
        <dbReference type="Proteomes" id="UP000042997"/>
    </source>
</evidence>
<proteinExistence type="predicted"/>
<sequence>MTSLLLGQRNNTFGNIAIVELMVFATGVTDTQMATLYAYARAQYPALFPAA</sequence>
<reference evidence="1 2" key="1">
    <citation type="journal article" date="2014" name="Genome Announc.">
        <title>Draft Genome Sequence of Propane- and Butane-Oxidizing Actinobacterium Rhodococcus ruber IEGM 231.</title>
        <authorList>
            <person name="Ivshina I.B."/>
            <person name="Kuyukina M.S."/>
            <person name="Krivoruchko A.V."/>
            <person name="Barbe V."/>
            <person name="Fischer C."/>
        </authorList>
    </citation>
    <scope>NUCLEOTIDE SEQUENCE [LARGE SCALE GENOMIC DNA]</scope>
</reference>
<accession>A0A098BF90</accession>
<dbReference type="Proteomes" id="UP000042997">
    <property type="component" value="Unassembled WGS sequence"/>
</dbReference>